<evidence type="ECO:0000259" key="1">
    <source>
        <dbReference type="Pfam" id="PF05168"/>
    </source>
</evidence>
<dbReference type="Gene3D" id="1.20.120.330">
    <property type="entry name" value="Nucleotidyltransferases domain 2"/>
    <property type="match status" value="1"/>
</dbReference>
<dbReference type="Pfam" id="PF05168">
    <property type="entry name" value="HEPN"/>
    <property type="match status" value="1"/>
</dbReference>
<protein>
    <recommendedName>
        <fullName evidence="1">HEPN domain-containing protein</fullName>
    </recommendedName>
</protein>
<name>Q20WR2_RHOPB</name>
<feature type="domain" description="HEPN" evidence="1">
    <location>
        <begin position="9"/>
        <end position="122"/>
    </location>
</feature>
<sequence>MSSNDPISWLELAKCDATAARRLLLPPASVQQAAYFVQQAAEKAAKARLIDRGIAFPRHGGRGHDLVALAELLPGDDALKAAFAEISVITPWATAFRYPSDDPATEPQLTVQEITQRLQQVEDTIDALAGIFGDHTGS</sequence>
<gene>
    <name evidence="2" type="ordered locus">RPC_4902</name>
</gene>
<dbReference type="STRING" id="316056.RPC_4902"/>
<reference evidence="2" key="1">
    <citation type="submission" date="2006-03" db="EMBL/GenBank/DDBJ databases">
        <title>Complete sequence of Rhodopseudomonas palustris BisB18.</title>
        <authorList>
            <consortium name="US DOE Joint Genome Institute"/>
            <person name="Copeland A."/>
            <person name="Lucas S."/>
            <person name="Lapidus A."/>
            <person name="Barry K."/>
            <person name="Detter J.C."/>
            <person name="Glavina del Rio T."/>
            <person name="Hammon N."/>
            <person name="Israni S."/>
            <person name="Dalin E."/>
            <person name="Tice H."/>
            <person name="Pitluck S."/>
            <person name="Chain P."/>
            <person name="Malfatti S."/>
            <person name="Shin M."/>
            <person name="Vergez L."/>
            <person name="Schmutz J."/>
            <person name="Larimer F."/>
            <person name="Land M."/>
            <person name="Hauser L."/>
            <person name="Pelletier D.A."/>
            <person name="Kyrpides N."/>
            <person name="Anderson I."/>
            <person name="Oda Y."/>
            <person name="Harwood C.S."/>
            <person name="Richardson P."/>
        </authorList>
    </citation>
    <scope>NUCLEOTIDE SEQUENCE [LARGE SCALE GENOMIC DNA]</scope>
    <source>
        <strain evidence="2">BisB18</strain>
    </source>
</reference>
<proteinExistence type="predicted"/>
<evidence type="ECO:0000313" key="2">
    <source>
        <dbReference type="EMBL" id="ABD90424.1"/>
    </source>
</evidence>
<dbReference type="HOGENOM" id="CLU_1853672_0_0_5"/>
<dbReference type="RefSeq" id="WP_011475300.1">
    <property type="nucleotide sequence ID" value="NC_007925.1"/>
</dbReference>
<dbReference type="InterPro" id="IPR007842">
    <property type="entry name" value="HEPN_dom"/>
</dbReference>
<dbReference type="EMBL" id="CP000301">
    <property type="protein sequence ID" value="ABD90424.1"/>
    <property type="molecule type" value="Genomic_DNA"/>
</dbReference>
<dbReference type="AlphaFoldDB" id="Q20WR2"/>
<dbReference type="SUPFAM" id="SSF81593">
    <property type="entry name" value="Nucleotidyltransferase substrate binding subunit/domain"/>
    <property type="match status" value="1"/>
</dbReference>
<accession>Q20WR2</accession>
<organism evidence="2">
    <name type="scientific">Rhodopseudomonas palustris (strain BisB18)</name>
    <dbReference type="NCBI Taxonomy" id="316056"/>
    <lineage>
        <taxon>Bacteria</taxon>
        <taxon>Pseudomonadati</taxon>
        <taxon>Pseudomonadota</taxon>
        <taxon>Alphaproteobacteria</taxon>
        <taxon>Hyphomicrobiales</taxon>
        <taxon>Nitrobacteraceae</taxon>
        <taxon>Rhodopseudomonas</taxon>
    </lineage>
</organism>
<dbReference type="KEGG" id="rpc:RPC_4902"/>